<evidence type="ECO:0000313" key="4">
    <source>
        <dbReference type="Proteomes" id="UP000553209"/>
    </source>
</evidence>
<keyword evidence="4" id="KW-1185">Reference proteome</keyword>
<name>A0A7X6MBK1_9ACTN</name>
<dbReference type="AlphaFoldDB" id="A0A7X6MBK1"/>
<dbReference type="Proteomes" id="UP000553209">
    <property type="component" value="Unassembled WGS sequence"/>
</dbReference>
<sequence length="215" mass="23498">MVFVLVSAAFSAALFVEYRSEGSALIDALGPSALGGLLLYWALTALRRRRRARKGQDTAARPKGWLARVMEEGAAAERERRQEARERARTRIHTPTEAEAFVAKWLRSRGFRGARATPPSGDAGIDVTASGISVQVKRYGSKGVGRPEVQQLVGAARVGDVAVFFTSSRYTDAAVEYADQRGVALFAFDFAGGYPVRVVNRTAERLLRDRGRGHE</sequence>
<feature type="domain" description="Restriction endonuclease type IV Mrr" evidence="2">
    <location>
        <begin position="94"/>
        <end position="186"/>
    </location>
</feature>
<keyword evidence="3" id="KW-0255">Endonuclease</keyword>
<keyword evidence="1" id="KW-0472">Membrane</keyword>
<gene>
    <name evidence="3" type="ORF">HGB44_12080</name>
</gene>
<dbReference type="InterPro" id="IPR011335">
    <property type="entry name" value="Restrct_endonuc-II-like"/>
</dbReference>
<reference evidence="3 4" key="1">
    <citation type="submission" date="2020-04" db="EMBL/GenBank/DDBJ databases">
        <title>MicrobeNet Type strains.</title>
        <authorList>
            <person name="Nicholson A.C."/>
        </authorList>
    </citation>
    <scope>NUCLEOTIDE SEQUENCE [LARGE SCALE GENOMIC DNA]</scope>
    <source>
        <strain evidence="3 4">ATCC 23612</strain>
    </source>
</reference>
<dbReference type="PANTHER" id="PTHR30015:SF7">
    <property type="entry name" value="TYPE IV METHYL-DIRECTED RESTRICTION ENZYME ECOKMRR"/>
    <property type="match status" value="1"/>
</dbReference>
<dbReference type="InterPro" id="IPR011856">
    <property type="entry name" value="tRNA_endonuc-like_dom_sf"/>
</dbReference>
<dbReference type="SUPFAM" id="SSF52980">
    <property type="entry name" value="Restriction endonuclease-like"/>
    <property type="match status" value="1"/>
</dbReference>
<comment type="caution">
    <text evidence="3">The sequence shown here is derived from an EMBL/GenBank/DDBJ whole genome shotgun (WGS) entry which is preliminary data.</text>
</comment>
<evidence type="ECO:0000256" key="1">
    <source>
        <dbReference type="SAM" id="Phobius"/>
    </source>
</evidence>
<dbReference type="GO" id="GO:0015666">
    <property type="term" value="F:restriction endodeoxyribonuclease activity"/>
    <property type="evidence" value="ECO:0007669"/>
    <property type="project" value="TreeGrafter"/>
</dbReference>
<evidence type="ECO:0000259" key="2">
    <source>
        <dbReference type="Pfam" id="PF04471"/>
    </source>
</evidence>
<dbReference type="Pfam" id="PF04471">
    <property type="entry name" value="Mrr_cat"/>
    <property type="match status" value="1"/>
</dbReference>
<proteinExistence type="predicted"/>
<protein>
    <submittedName>
        <fullName evidence="3">Restriction endonuclease</fullName>
    </submittedName>
</protein>
<dbReference type="InterPro" id="IPR007560">
    <property type="entry name" value="Restrct_endonuc_IV_Mrr"/>
</dbReference>
<organism evidence="3 4">
    <name type="scientific">Nocardiopsis alborubida</name>
    <dbReference type="NCBI Taxonomy" id="146802"/>
    <lineage>
        <taxon>Bacteria</taxon>
        <taxon>Bacillati</taxon>
        <taxon>Actinomycetota</taxon>
        <taxon>Actinomycetes</taxon>
        <taxon>Streptosporangiales</taxon>
        <taxon>Nocardiopsidaceae</taxon>
        <taxon>Nocardiopsis</taxon>
    </lineage>
</organism>
<dbReference type="RefSeq" id="WP_061081889.1">
    <property type="nucleotide sequence ID" value="NZ_JAAXPG010000009.1"/>
</dbReference>
<accession>A0A7X6MBK1</accession>
<feature type="transmembrane region" description="Helical" evidence="1">
    <location>
        <begin position="25"/>
        <end position="46"/>
    </location>
</feature>
<dbReference type="GO" id="GO:0003677">
    <property type="term" value="F:DNA binding"/>
    <property type="evidence" value="ECO:0007669"/>
    <property type="project" value="InterPro"/>
</dbReference>
<keyword evidence="3" id="KW-0540">Nuclease</keyword>
<keyword evidence="1" id="KW-1133">Transmembrane helix</keyword>
<dbReference type="EMBL" id="JAAXPG010000009">
    <property type="protein sequence ID" value="NKY98386.1"/>
    <property type="molecule type" value="Genomic_DNA"/>
</dbReference>
<dbReference type="PANTHER" id="PTHR30015">
    <property type="entry name" value="MRR RESTRICTION SYSTEM PROTEIN"/>
    <property type="match status" value="1"/>
</dbReference>
<dbReference type="Gene3D" id="3.40.1350.10">
    <property type="match status" value="1"/>
</dbReference>
<dbReference type="GO" id="GO:0009307">
    <property type="term" value="P:DNA restriction-modification system"/>
    <property type="evidence" value="ECO:0007669"/>
    <property type="project" value="InterPro"/>
</dbReference>
<dbReference type="InterPro" id="IPR052906">
    <property type="entry name" value="Type_IV_Methyl-Rstrct_Enzyme"/>
</dbReference>
<keyword evidence="3" id="KW-0378">Hydrolase</keyword>
<evidence type="ECO:0000313" key="3">
    <source>
        <dbReference type="EMBL" id="NKY98386.1"/>
    </source>
</evidence>
<keyword evidence="1" id="KW-0812">Transmembrane</keyword>